<dbReference type="Proteomes" id="UP000774000">
    <property type="component" value="Unassembled WGS sequence"/>
</dbReference>
<protein>
    <submittedName>
        <fullName evidence="4">16S rRNA (Guanine966-N2)-methyltransferase</fullName>
        <ecNumber evidence="4">2.1.1.171</ecNumber>
    </submittedName>
</protein>
<feature type="region of interest" description="Disordered" evidence="3">
    <location>
        <begin position="1"/>
        <end position="23"/>
    </location>
</feature>
<dbReference type="GO" id="GO:0003676">
    <property type="term" value="F:nucleic acid binding"/>
    <property type="evidence" value="ECO:0007669"/>
    <property type="project" value="InterPro"/>
</dbReference>
<dbReference type="Gene3D" id="3.40.50.150">
    <property type="entry name" value="Vaccinia Virus protein VP39"/>
    <property type="match status" value="1"/>
</dbReference>
<dbReference type="PROSITE" id="PS00092">
    <property type="entry name" value="N6_MTASE"/>
    <property type="match status" value="1"/>
</dbReference>
<dbReference type="PIRSF" id="PIRSF004553">
    <property type="entry name" value="CHP00095"/>
    <property type="match status" value="1"/>
</dbReference>
<proteinExistence type="predicted"/>
<dbReference type="SUPFAM" id="SSF53335">
    <property type="entry name" value="S-adenosyl-L-methionine-dependent methyltransferases"/>
    <property type="match status" value="1"/>
</dbReference>
<dbReference type="EMBL" id="JAFBDQ010000005">
    <property type="protein sequence ID" value="MBM7556431.1"/>
    <property type="molecule type" value="Genomic_DNA"/>
</dbReference>
<dbReference type="InterPro" id="IPR029063">
    <property type="entry name" value="SAM-dependent_MTases_sf"/>
</dbReference>
<evidence type="ECO:0000256" key="2">
    <source>
        <dbReference type="ARBA" id="ARBA00022679"/>
    </source>
</evidence>
<dbReference type="PANTHER" id="PTHR43542">
    <property type="entry name" value="METHYLTRANSFERASE"/>
    <property type="match status" value="1"/>
</dbReference>
<dbReference type="GO" id="GO:0052913">
    <property type="term" value="F:16S rRNA (guanine(966)-N(2))-methyltransferase activity"/>
    <property type="evidence" value="ECO:0007669"/>
    <property type="project" value="UniProtKB-EC"/>
</dbReference>
<evidence type="ECO:0000256" key="3">
    <source>
        <dbReference type="SAM" id="MobiDB-lite"/>
    </source>
</evidence>
<organism evidence="4 5">
    <name type="scientific">Halanaerobacter jeridensis</name>
    <dbReference type="NCBI Taxonomy" id="706427"/>
    <lineage>
        <taxon>Bacteria</taxon>
        <taxon>Bacillati</taxon>
        <taxon>Bacillota</taxon>
        <taxon>Clostridia</taxon>
        <taxon>Halanaerobiales</taxon>
        <taxon>Halobacteroidaceae</taxon>
        <taxon>Halanaerobacter</taxon>
    </lineage>
</organism>
<keyword evidence="1 4" id="KW-0489">Methyltransferase</keyword>
<dbReference type="InterPro" id="IPR004398">
    <property type="entry name" value="RNA_MeTrfase_RsmD"/>
</dbReference>
<dbReference type="NCBIfam" id="TIGR00095">
    <property type="entry name" value="16S rRNA (guanine(966)-N(2))-methyltransferase RsmD"/>
    <property type="match status" value="1"/>
</dbReference>
<dbReference type="InterPro" id="IPR002052">
    <property type="entry name" value="DNA_methylase_N6_adenine_CS"/>
</dbReference>
<gene>
    <name evidence="4" type="ORF">JOC47_001274</name>
</gene>
<evidence type="ECO:0000256" key="1">
    <source>
        <dbReference type="ARBA" id="ARBA00022603"/>
    </source>
</evidence>
<dbReference type="AlphaFoldDB" id="A0A939BRV4"/>
<keyword evidence="5" id="KW-1185">Reference proteome</keyword>
<dbReference type="EC" id="2.1.1.171" evidence="4"/>
<evidence type="ECO:0000313" key="4">
    <source>
        <dbReference type="EMBL" id="MBM7556431.1"/>
    </source>
</evidence>
<comment type="caution">
    <text evidence="4">The sequence shown here is derived from an EMBL/GenBank/DDBJ whole genome shotgun (WGS) entry which is preliminary data.</text>
</comment>
<sequence length="181" mass="20534">MRIIAGKDKGRRLNRRDGQDVRPTSDRTKEALFNILGSEIVGVRFLDLFAGFGGIGLEALSRGAYETVFVDKSEENIKIVEENIEMLGYEDKSKVVTADVLESLGLLRGNFDLIFMDPPYKQEHLYQATLKEIEKYKLLHPTGIIIMEHHSEAELDLASEYDIIKERDYGNAALTLVKRSE</sequence>
<dbReference type="CDD" id="cd02440">
    <property type="entry name" value="AdoMet_MTases"/>
    <property type="match status" value="1"/>
</dbReference>
<dbReference type="PANTHER" id="PTHR43542:SF1">
    <property type="entry name" value="METHYLTRANSFERASE"/>
    <property type="match status" value="1"/>
</dbReference>
<accession>A0A939BRV4</accession>
<dbReference type="Pfam" id="PF03602">
    <property type="entry name" value="Cons_hypoth95"/>
    <property type="match status" value="1"/>
</dbReference>
<reference evidence="4" key="1">
    <citation type="submission" date="2021-01" db="EMBL/GenBank/DDBJ databases">
        <title>Genomic Encyclopedia of Type Strains, Phase IV (KMG-IV): sequencing the most valuable type-strain genomes for metagenomic binning, comparative biology and taxonomic classification.</title>
        <authorList>
            <person name="Goeker M."/>
        </authorList>
    </citation>
    <scope>NUCLEOTIDE SEQUENCE</scope>
    <source>
        <strain evidence="4">DSM 23230</strain>
    </source>
</reference>
<dbReference type="RefSeq" id="WP_204701207.1">
    <property type="nucleotide sequence ID" value="NZ_JAFBDQ010000005.1"/>
</dbReference>
<keyword evidence="2 4" id="KW-0808">Transferase</keyword>
<name>A0A939BRV4_9FIRM</name>
<evidence type="ECO:0000313" key="5">
    <source>
        <dbReference type="Proteomes" id="UP000774000"/>
    </source>
</evidence>